<feature type="compositionally biased region" description="Polar residues" evidence="1">
    <location>
        <begin position="142"/>
        <end position="153"/>
    </location>
</feature>
<proteinExistence type="predicted"/>
<organism evidence="2 3">
    <name type="scientific">Archangium violaceum Cb vi76</name>
    <dbReference type="NCBI Taxonomy" id="1406225"/>
    <lineage>
        <taxon>Bacteria</taxon>
        <taxon>Pseudomonadati</taxon>
        <taxon>Myxococcota</taxon>
        <taxon>Myxococcia</taxon>
        <taxon>Myxococcales</taxon>
        <taxon>Cystobacterineae</taxon>
        <taxon>Archangiaceae</taxon>
        <taxon>Archangium</taxon>
    </lineage>
</organism>
<gene>
    <name evidence="2" type="ORF">Q664_16975</name>
</gene>
<comment type="caution">
    <text evidence="2">The sequence shown here is derived from an EMBL/GenBank/DDBJ whole genome shotgun (WGS) entry which is preliminary data.</text>
</comment>
<evidence type="ECO:0000256" key="1">
    <source>
        <dbReference type="SAM" id="MobiDB-lite"/>
    </source>
</evidence>
<dbReference type="EMBL" id="JPMI01000108">
    <property type="protein sequence ID" value="KFA92194.1"/>
    <property type="molecule type" value="Genomic_DNA"/>
</dbReference>
<dbReference type="Proteomes" id="UP000028547">
    <property type="component" value="Unassembled WGS sequence"/>
</dbReference>
<protein>
    <submittedName>
        <fullName evidence="2">Uncharacterized protein</fullName>
    </submittedName>
</protein>
<feature type="region of interest" description="Disordered" evidence="1">
    <location>
        <begin position="136"/>
        <end position="163"/>
    </location>
</feature>
<accession>A0A084SUQ9</accession>
<name>A0A084SUQ9_9BACT</name>
<reference evidence="2 3" key="1">
    <citation type="submission" date="2014-07" db="EMBL/GenBank/DDBJ databases">
        <title>Draft Genome Sequence of Gephyronic Acid Producer, Cystobacter violaceus Strain Cb vi76.</title>
        <authorList>
            <person name="Stevens D.C."/>
            <person name="Young J."/>
            <person name="Carmichael R."/>
            <person name="Tan J."/>
            <person name="Taylor R.E."/>
        </authorList>
    </citation>
    <scope>NUCLEOTIDE SEQUENCE [LARGE SCALE GENOMIC DNA]</scope>
    <source>
        <strain evidence="2 3">Cb vi76</strain>
    </source>
</reference>
<dbReference type="AlphaFoldDB" id="A0A084SUQ9"/>
<sequence length="163" mass="18425">MAVLDHIPEKFHDHVSEREPCVLQFWLGNEGFRDLVSKGFDLLETIDPLTGETVQVHSAAGRKEACEYLRVCSTLQVFASSLKNDPGILDRACNRNGRTHPHASKEQQLKLLRLRSCSTQPLQEWRRIFQGQGKRALRRHGTTMSTQRSQVNASDAARVTDST</sequence>
<evidence type="ECO:0000313" key="2">
    <source>
        <dbReference type="EMBL" id="KFA92194.1"/>
    </source>
</evidence>
<evidence type="ECO:0000313" key="3">
    <source>
        <dbReference type="Proteomes" id="UP000028547"/>
    </source>
</evidence>